<dbReference type="EMBL" id="ML014154">
    <property type="protein sequence ID" value="RKP02036.1"/>
    <property type="molecule type" value="Genomic_DNA"/>
</dbReference>
<sequence>GFQVGFSEDRNKKYRRTMEDSSAFFYNYAHAEGSGWFAVFDGHAGKAAAEHCGQHLHDTFARLLVPNRTAAAPRPVPELLNAAFVETDQQLKQKTGLFSGCTAAVAFIQRELRPATDAQRVLYTANVGDARVVLCRGGHAVRLSYDHKGSDPDEARRIMVAGGYMLNNRVNGMLAVTRSLGDISMKDYVIGNPYTTETVLQPNDAFLILACDGVWDVCSDQEAVDLIADVDDPDAAADRLLDQALARYTTDNLSVIVVRFRD</sequence>
<reference evidence="4" key="1">
    <citation type="journal article" date="2018" name="Nat. Microbiol.">
        <title>Leveraging single-cell genomics to expand the fungal tree of life.</title>
        <authorList>
            <person name="Ahrendt S.R."/>
            <person name="Quandt C.A."/>
            <person name="Ciobanu D."/>
            <person name="Clum A."/>
            <person name="Salamov A."/>
            <person name="Andreopoulos B."/>
            <person name="Cheng J.F."/>
            <person name="Woyke T."/>
            <person name="Pelin A."/>
            <person name="Henrissat B."/>
            <person name="Reynolds N.K."/>
            <person name="Benny G.L."/>
            <person name="Smith M.E."/>
            <person name="James T.Y."/>
            <person name="Grigoriev I.V."/>
        </authorList>
    </citation>
    <scope>NUCLEOTIDE SEQUENCE [LARGE SCALE GENOMIC DNA]</scope>
    <source>
        <strain evidence="4">ATCC 52028</strain>
    </source>
</reference>
<dbReference type="AlphaFoldDB" id="A0A4P9X9Q4"/>
<dbReference type="InterPro" id="IPR015655">
    <property type="entry name" value="PP2C"/>
</dbReference>
<dbReference type="SMART" id="SM00332">
    <property type="entry name" value="PP2Cc"/>
    <property type="match status" value="1"/>
</dbReference>
<dbReference type="PANTHER" id="PTHR13832">
    <property type="entry name" value="PROTEIN PHOSPHATASE 2C"/>
    <property type="match status" value="1"/>
</dbReference>
<dbReference type="STRING" id="1555241.A0A4P9X9Q4"/>
<dbReference type="InterPro" id="IPR001932">
    <property type="entry name" value="PPM-type_phosphatase-like_dom"/>
</dbReference>
<feature type="domain" description="PPM-type phosphatase" evidence="2">
    <location>
        <begin position="3"/>
        <end position="260"/>
    </location>
</feature>
<evidence type="ECO:0000313" key="3">
    <source>
        <dbReference type="EMBL" id="RKP02036.1"/>
    </source>
</evidence>
<comment type="similarity">
    <text evidence="1">Belongs to the PP2C family.</text>
</comment>
<dbReference type="PANTHER" id="PTHR13832:SF837">
    <property type="entry name" value="PROTEIN PHOSPHATASE 2C-LIKE DOMAIN-CONTAINING PROTEIN 1"/>
    <property type="match status" value="1"/>
</dbReference>
<dbReference type="Proteomes" id="UP000274922">
    <property type="component" value="Unassembled WGS sequence"/>
</dbReference>
<dbReference type="CDD" id="cd00143">
    <property type="entry name" value="PP2Cc"/>
    <property type="match status" value="1"/>
</dbReference>
<dbReference type="SMART" id="SM00331">
    <property type="entry name" value="PP2C_SIG"/>
    <property type="match status" value="1"/>
</dbReference>
<dbReference type="OrthoDB" id="10264738at2759"/>
<feature type="non-terminal residue" evidence="3">
    <location>
        <position position="262"/>
    </location>
</feature>
<accession>A0A4P9X9Q4</accession>
<protein>
    <recommendedName>
        <fullName evidence="2">PPM-type phosphatase domain-containing protein</fullName>
    </recommendedName>
</protein>
<dbReference type="Gene3D" id="3.60.40.10">
    <property type="entry name" value="PPM-type phosphatase domain"/>
    <property type="match status" value="1"/>
</dbReference>
<dbReference type="PROSITE" id="PS51746">
    <property type="entry name" value="PPM_2"/>
    <property type="match status" value="1"/>
</dbReference>
<dbReference type="GO" id="GO:0004722">
    <property type="term" value="F:protein serine/threonine phosphatase activity"/>
    <property type="evidence" value="ECO:0007669"/>
    <property type="project" value="InterPro"/>
</dbReference>
<keyword evidence="4" id="KW-1185">Reference proteome</keyword>
<evidence type="ECO:0000259" key="2">
    <source>
        <dbReference type="PROSITE" id="PS51746"/>
    </source>
</evidence>
<evidence type="ECO:0000256" key="1">
    <source>
        <dbReference type="ARBA" id="ARBA00006702"/>
    </source>
</evidence>
<dbReference type="SUPFAM" id="SSF81606">
    <property type="entry name" value="PP2C-like"/>
    <property type="match status" value="1"/>
</dbReference>
<gene>
    <name evidence="3" type="ORF">CXG81DRAFT_2051</name>
</gene>
<name>A0A4P9X9Q4_9FUNG</name>
<dbReference type="Pfam" id="PF00481">
    <property type="entry name" value="PP2C"/>
    <property type="match status" value="1"/>
</dbReference>
<dbReference type="InterPro" id="IPR036457">
    <property type="entry name" value="PPM-type-like_dom_sf"/>
</dbReference>
<evidence type="ECO:0000313" key="4">
    <source>
        <dbReference type="Proteomes" id="UP000274922"/>
    </source>
</evidence>
<organism evidence="3 4">
    <name type="scientific">Caulochytrium protostelioides</name>
    <dbReference type="NCBI Taxonomy" id="1555241"/>
    <lineage>
        <taxon>Eukaryota</taxon>
        <taxon>Fungi</taxon>
        <taxon>Fungi incertae sedis</taxon>
        <taxon>Chytridiomycota</taxon>
        <taxon>Chytridiomycota incertae sedis</taxon>
        <taxon>Chytridiomycetes</taxon>
        <taxon>Caulochytriales</taxon>
        <taxon>Caulochytriaceae</taxon>
        <taxon>Caulochytrium</taxon>
    </lineage>
</organism>
<proteinExistence type="inferred from homology"/>
<feature type="non-terminal residue" evidence="3">
    <location>
        <position position="1"/>
    </location>
</feature>